<keyword evidence="2 9" id="KW-0813">Transport</keyword>
<evidence type="ECO:0000256" key="9">
    <source>
        <dbReference type="RuleBase" id="RU369079"/>
    </source>
</evidence>
<name>A0A1T4MTG3_9HYPH</name>
<dbReference type="RefSeq" id="WP_078706942.1">
    <property type="nucleotide sequence ID" value="NZ_FUXL01000002.1"/>
</dbReference>
<feature type="transmembrane region" description="Helical" evidence="9">
    <location>
        <begin position="43"/>
        <end position="61"/>
    </location>
</feature>
<feature type="domain" description="Tripartite ATP-independent periplasmic transporters DctQ component" evidence="10">
    <location>
        <begin position="20"/>
        <end position="147"/>
    </location>
</feature>
<dbReference type="InterPro" id="IPR007387">
    <property type="entry name" value="TRAP_DctQ"/>
</dbReference>
<accession>A0A1T4MTG3</accession>
<dbReference type="OrthoDB" id="7843639at2"/>
<evidence type="ECO:0000256" key="8">
    <source>
        <dbReference type="ARBA" id="ARBA00038436"/>
    </source>
</evidence>
<evidence type="ECO:0000256" key="1">
    <source>
        <dbReference type="ARBA" id="ARBA00004429"/>
    </source>
</evidence>
<evidence type="ECO:0000256" key="3">
    <source>
        <dbReference type="ARBA" id="ARBA00022475"/>
    </source>
</evidence>
<comment type="subcellular location">
    <subcellularLocation>
        <location evidence="1 9">Cell inner membrane</location>
        <topology evidence="1 9">Multi-pass membrane protein</topology>
    </subcellularLocation>
</comment>
<keyword evidence="4 9" id="KW-0997">Cell inner membrane</keyword>
<dbReference type="GO" id="GO:0015740">
    <property type="term" value="P:C4-dicarboxylate transport"/>
    <property type="evidence" value="ECO:0007669"/>
    <property type="project" value="TreeGrafter"/>
</dbReference>
<dbReference type="AlphaFoldDB" id="A0A1T4MTG3"/>
<proteinExistence type="inferred from homology"/>
<feature type="transmembrane region" description="Helical" evidence="9">
    <location>
        <begin position="82"/>
        <end position="101"/>
    </location>
</feature>
<evidence type="ECO:0000256" key="5">
    <source>
        <dbReference type="ARBA" id="ARBA00022692"/>
    </source>
</evidence>
<dbReference type="GO" id="GO:0022857">
    <property type="term" value="F:transmembrane transporter activity"/>
    <property type="evidence" value="ECO:0007669"/>
    <property type="project" value="UniProtKB-UniRule"/>
</dbReference>
<evidence type="ECO:0000313" key="11">
    <source>
        <dbReference type="EMBL" id="SJZ69928.1"/>
    </source>
</evidence>
<keyword evidence="12" id="KW-1185">Reference proteome</keyword>
<comment type="similarity">
    <text evidence="8 9">Belongs to the TRAP transporter small permease family.</text>
</comment>
<comment type="subunit">
    <text evidence="9">The complex comprises the extracytoplasmic solute receptor protein and the two transmembrane proteins.</text>
</comment>
<protein>
    <recommendedName>
        <fullName evidence="9">TRAP transporter small permease protein</fullName>
    </recommendedName>
</protein>
<keyword evidence="6 9" id="KW-1133">Transmembrane helix</keyword>
<evidence type="ECO:0000313" key="12">
    <source>
        <dbReference type="Proteomes" id="UP000190135"/>
    </source>
</evidence>
<keyword evidence="5 9" id="KW-0812">Transmembrane</keyword>
<dbReference type="Proteomes" id="UP000190135">
    <property type="component" value="Unassembled WGS sequence"/>
</dbReference>
<sequence>MLSLLSWLEDWFGKLLLAAIVVLVFTAAIARTVDHPLVWSVDLAQALFVWLCFAGAVKGLARRSHIGVDYFVQKLPLGMRRVVDFVMAALAVVFLAVMSWFGIQLTLLNWERVYGDSGISYAWVTIAVPIGCGLLAVILLYQMFIAIRDGALIFAKETPATDVAPGQKADDLMQQEL</sequence>
<dbReference type="GO" id="GO:0005886">
    <property type="term" value="C:plasma membrane"/>
    <property type="evidence" value="ECO:0007669"/>
    <property type="project" value="UniProtKB-SubCell"/>
</dbReference>
<feature type="transmembrane region" description="Helical" evidence="9">
    <location>
        <begin position="12"/>
        <end position="31"/>
    </location>
</feature>
<evidence type="ECO:0000256" key="7">
    <source>
        <dbReference type="ARBA" id="ARBA00023136"/>
    </source>
</evidence>
<dbReference type="PANTHER" id="PTHR35011">
    <property type="entry name" value="2,3-DIKETO-L-GULONATE TRAP TRANSPORTER SMALL PERMEASE PROTEIN YIAM"/>
    <property type="match status" value="1"/>
</dbReference>
<organism evidence="11 12">
    <name type="scientific">Consotaella salsifontis</name>
    <dbReference type="NCBI Taxonomy" id="1365950"/>
    <lineage>
        <taxon>Bacteria</taxon>
        <taxon>Pseudomonadati</taxon>
        <taxon>Pseudomonadota</taxon>
        <taxon>Alphaproteobacteria</taxon>
        <taxon>Hyphomicrobiales</taxon>
        <taxon>Aurantimonadaceae</taxon>
        <taxon>Consotaella</taxon>
    </lineage>
</organism>
<feature type="transmembrane region" description="Helical" evidence="9">
    <location>
        <begin position="121"/>
        <end position="141"/>
    </location>
</feature>
<reference evidence="11 12" key="1">
    <citation type="submission" date="2017-02" db="EMBL/GenBank/DDBJ databases">
        <authorList>
            <person name="Peterson S.W."/>
        </authorList>
    </citation>
    <scope>NUCLEOTIDE SEQUENCE [LARGE SCALE GENOMIC DNA]</scope>
    <source>
        <strain evidence="11 12">USBA 369</strain>
    </source>
</reference>
<dbReference type="STRING" id="1365950.SAMN05428963_102265"/>
<dbReference type="EMBL" id="FUXL01000002">
    <property type="protein sequence ID" value="SJZ69928.1"/>
    <property type="molecule type" value="Genomic_DNA"/>
</dbReference>
<dbReference type="InterPro" id="IPR055348">
    <property type="entry name" value="DctQ"/>
</dbReference>
<gene>
    <name evidence="11" type="ORF">SAMN05428963_102265</name>
</gene>
<evidence type="ECO:0000256" key="6">
    <source>
        <dbReference type="ARBA" id="ARBA00022989"/>
    </source>
</evidence>
<keyword evidence="7 9" id="KW-0472">Membrane</keyword>
<evidence type="ECO:0000256" key="2">
    <source>
        <dbReference type="ARBA" id="ARBA00022448"/>
    </source>
</evidence>
<keyword evidence="3" id="KW-1003">Cell membrane</keyword>
<dbReference type="Pfam" id="PF04290">
    <property type="entry name" value="DctQ"/>
    <property type="match status" value="1"/>
</dbReference>
<dbReference type="PANTHER" id="PTHR35011:SF2">
    <property type="entry name" value="2,3-DIKETO-L-GULONATE TRAP TRANSPORTER SMALL PERMEASE PROTEIN YIAM"/>
    <property type="match status" value="1"/>
</dbReference>
<comment type="function">
    <text evidence="9">Part of the tripartite ATP-independent periplasmic (TRAP) transport system.</text>
</comment>
<evidence type="ECO:0000256" key="4">
    <source>
        <dbReference type="ARBA" id="ARBA00022519"/>
    </source>
</evidence>
<evidence type="ECO:0000259" key="10">
    <source>
        <dbReference type="Pfam" id="PF04290"/>
    </source>
</evidence>